<feature type="transmembrane region" description="Helical" evidence="1">
    <location>
        <begin position="32"/>
        <end position="52"/>
    </location>
</feature>
<keyword evidence="1" id="KW-0472">Membrane</keyword>
<evidence type="ECO:0000313" key="3">
    <source>
        <dbReference type="EMBL" id="SET59559.1"/>
    </source>
</evidence>
<proteinExistence type="predicted"/>
<protein>
    <submittedName>
        <fullName evidence="3">Uncharacterized protein</fullName>
    </submittedName>
</protein>
<reference evidence="3" key="2">
    <citation type="submission" date="2016-10" db="EMBL/GenBank/DDBJ databases">
        <authorList>
            <person name="de Groot N.N."/>
        </authorList>
    </citation>
    <scope>NUCLEOTIDE SEQUENCE [LARGE SCALE GENOMIC DNA]</scope>
    <source>
        <strain evidence="3">CDM_6</strain>
    </source>
</reference>
<sequence>MDVTQIGLGATLLVIGTLTLIGPATLATGPLAYLVTGSTLVVTVAALLFGLWQRQQPT</sequence>
<evidence type="ECO:0000313" key="5">
    <source>
        <dbReference type="Proteomes" id="UP000324021"/>
    </source>
</evidence>
<dbReference type="Proteomes" id="UP000324021">
    <property type="component" value="Unassembled WGS sequence"/>
</dbReference>
<dbReference type="RefSeq" id="WP_175542186.1">
    <property type="nucleotide sequence ID" value="NZ_FMZP01000007.1"/>
</dbReference>
<feature type="transmembrane region" description="Helical" evidence="1">
    <location>
        <begin position="7"/>
        <end position="26"/>
    </location>
</feature>
<dbReference type="Proteomes" id="UP000199320">
    <property type="component" value="Unassembled WGS sequence"/>
</dbReference>
<accession>A0A1I0FQE4</accession>
<keyword evidence="1" id="KW-0812">Transmembrane</keyword>
<dbReference type="OrthoDB" id="162714at2157"/>
<evidence type="ECO:0000313" key="2">
    <source>
        <dbReference type="EMBL" id="SDC76337.1"/>
    </source>
</evidence>
<keyword evidence="4" id="KW-1185">Reference proteome</keyword>
<evidence type="ECO:0000313" key="4">
    <source>
        <dbReference type="Proteomes" id="UP000199320"/>
    </source>
</evidence>
<dbReference type="AlphaFoldDB" id="A0A1I0FQE4"/>
<reference evidence="4 5" key="1">
    <citation type="submission" date="2016-10" db="EMBL/GenBank/DDBJ databases">
        <authorList>
            <person name="Varghese N."/>
            <person name="Submissions S."/>
        </authorList>
    </citation>
    <scope>NUCLEOTIDE SEQUENCE [LARGE SCALE GENOMIC DNA]</scope>
    <source>
        <strain evidence="2 5">CDM_1</strain>
        <strain evidence="4">CDM_6</strain>
    </source>
</reference>
<dbReference type="EMBL" id="FOIC01000009">
    <property type="protein sequence ID" value="SET59559.1"/>
    <property type="molecule type" value="Genomic_DNA"/>
</dbReference>
<keyword evidence="1" id="KW-1133">Transmembrane helix</keyword>
<gene>
    <name evidence="3" type="ORF">SAMN04488694_10911</name>
    <name evidence="2" type="ORF">SAMN05192552_100738</name>
</gene>
<evidence type="ECO:0000256" key="1">
    <source>
        <dbReference type="SAM" id="Phobius"/>
    </source>
</evidence>
<name>A0A1I0FQE4_9EURY</name>
<dbReference type="EMBL" id="FMZP01000007">
    <property type="protein sequence ID" value="SDC76337.1"/>
    <property type="molecule type" value="Genomic_DNA"/>
</dbReference>
<organism evidence="3 4">
    <name type="scientific">Natrinema hispanicum</name>
    <dbReference type="NCBI Taxonomy" id="392421"/>
    <lineage>
        <taxon>Archaea</taxon>
        <taxon>Methanobacteriati</taxon>
        <taxon>Methanobacteriota</taxon>
        <taxon>Stenosarchaea group</taxon>
        <taxon>Halobacteria</taxon>
        <taxon>Halobacteriales</taxon>
        <taxon>Natrialbaceae</taxon>
        <taxon>Natrinema</taxon>
    </lineage>
</organism>